<reference evidence="6 7" key="1">
    <citation type="submission" date="2018-03" db="EMBL/GenBank/DDBJ databases">
        <authorList>
            <person name="Keele B.F."/>
        </authorList>
    </citation>
    <scope>NUCLEOTIDE SEQUENCE [LARGE SCALE GENOMIC DNA]</scope>
    <source>
        <strain evidence="6 7">D20</strain>
    </source>
</reference>
<evidence type="ECO:0000313" key="7">
    <source>
        <dbReference type="Proteomes" id="UP000241193"/>
    </source>
</evidence>
<dbReference type="InterPro" id="IPR036388">
    <property type="entry name" value="WH-like_DNA-bd_sf"/>
</dbReference>
<dbReference type="SMART" id="SM00419">
    <property type="entry name" value="HTH_CRP"/>
    <property type="match status" value="1"/>
</dbReference>
<dbReference type="Gene3D" id="2.60.120.10">
    <property type="entry name" value="Jelly Rolls"/>
    <property type="match status" value="1"/>
</dbReference>
<proteinExistence type="predicted"/>
<dbReference type="InterPro" id="IPR018490">
    <property type="entry name" value="cNMP-bd_dom_sf"/>
</dbReference>
<evidence type="ECO:0000256" key="1">
    <source>
        <dbReference type="ARBA" id="ARBA00023015"/>
    </source>
</evidence>
<dbReference type="GO" id="GO:0003700">
    <property type="term" value="F:DNA-binding transcription factor activity"/>
    <property type="evidence" value="ECO:0007669"/>
    <property type="project" value="TreeGrafter"/>
</dbReference>
<reference evidence="6 7" key="2">
    <citation type="submission" date="2018-04" db="EMBL/GenBank/DDBJ databases">
        <title>Thauera lacus sp. nov., isolated from an saline lake in Inner Mongolia, China.</title>
        <authorList>
            <person name="Liang Q.-Y."/>
        </authorList>
    </citation>
    <scope>NUCLEOTIDE SEQUENCE [LARGE SCALE GENOMIC DNA]</scope>
    <source>
        <strain evidence="6 7">D20</strain>
    </source>
</reference>
<dbReference type="GO" id="GO:0005829">
    <property type="term" value="C:cytosol"/>
    <property type="evidence" value="ECO:0007669"/>
    <property type="project" value="TreeGrafter"/>
</dbReference>
<dbReference type="EMBL" id="PZKC01000004">
    <property type="protein sequence ID" value="PTD97027.1"/>
    <property type="molecule type" value="Genomic_DNA"/>
</dbReference>
<dbReference type="Gene3D" id="1.10.10.10">
    <property type="entry name" value="Winged helix-like DNA-binding domain superfamily/Winged helix DNA-binding domain"/>
    <property type="match status" value="1"/>
</dbReference>
<keyword evidence="1" id="KW-0805">Transcription regulation</keyword>
<protein>
    <submittedName>
        <fullName evidence="6">Crp/Fnr family transcriptional regulator</fullName>
    </submittedName>
</protein>
<dbReference type="Proteomes" id="UP000241193">
    <property type="component" value="Unassembled WGS sequence"/>
</dbReference>
<dbReference type="PANTHER" id="PTHR24567">
    <property type="entry name" value="CRP FAMILY TRANSCRIPTIONAL REGULATORY PROTEIN"/>
    <property type="match status" value="1"/>
</dbReference>
<dbReference type="PROSITE" id="PS51063">
    <property type="entry name" value="HTH_CRP_2"/>
    <property type="match status" value="1"/>
</dbReference>
<keyword evidence="2" id="KW-0238">DNA-binding</keyword>
<dbReference type="SUPFAM" id="SSF46785">
    <property type="entry name" value="Winged helix' DNA-binding domain"/>
    <property type="match status" value="1"/>
</dbReference>
<name>A0A2T4IGX8_9RHOO</name>
<evidence type="ECO:0000256" key="2">
    <source>
        <dbReference type="ARBA" id="ARBA00023125"/>
    </source>
</evidence>
<keyword evidence="7" id="KW-1185">Reference proteome</keyword>
<accession>A0A2T4IGX8</accession>
<evidence type="ECO:0000259" key="4">
    <source>
        <dbReference type="PROSITE" id="PS50042"/>
    </source>
</evidence>
<dbReference type="Pfam" id="PF13545">
    <property type="entry name" value="HTH_Crp_2"/>
    <property type="match status" value="1"/>
</dbReference>
<evidence type="ECO:0000256" key="3">
    <source>
        <dbReference type="ARBA" id="ARBA00023163"/>
    </source>
</evidence>
<dbReference type="PANTHER" id="PTHR24567:SF26">
    <property type="entry name" value="REGULATORY PROTEIN YEIL"/>
    <property type="match status" value="1"/>
</dbReference>
<organism evidence="6 7">
    <name type="scientific">Pseudothauera lacus</name>
    <dbReference type="NCBI Taxonomy" id="2136175"/>
    <lineage>
        <taxon>Bacteria</taxon>
        <taxon>Pseudomonadati</taxon>
        <taxon>Pseudomonadota</taxon>
        <taxon>Betaproteobacteria</taxon>
        <taxon>Rhodocyclales</taxon>
        <taxon>Zoogloeaceae</taxon>
        <taxon>Pseudothauera</taxon>
    </lineage>
</organism>
<keyword evidence="3" id="KW-0804">Transcription</keyword>
<dbReference type="InterPro" id="IPR050397">
    <property type="entry name" value="Env_Response_Regulators"/>
</dbReference>
<dbReference type="PROSITE" id="PS50042">
    <property type="entry name" value="CNMP_BINDING_3"/>
    <property type="match status" value="1"/>
</dbReference>
<dbReference type="InterPro" id="IPR000595">
    <property type="entry name" value="cNMP-bd_dom"/>
</dbReference>
<dbReference type="InterPro" id="IPR012318">
    <property type="entry name" value="HTH_CRP"/>
</dbReference>
<dbReference type="SMART" id="SM00100">
    <property type="entry name" value="cNMP"/>
    <property type="match status" value="1"/>
</dbReference>
<evidence type="ECO:0000259" key="5">
    <source>
        <dbReference type="PROSITE" id="PS51063"/>
    </source>
</evidence>
<dbReference type="Pfam" id="PF00027">
    <property type="entry name" value="cNMP_binding"/>
    <property type="match status" value="1"/>
</dbReference>
<dbReference type="AlphaFoldDB" id="A0A2T4IGX8"/>
<feature type="domain" description="HTH crp-type" evidence="5">
    <location>
        <begin position="128"/>
        <end position="202"/>
    </location>
</feature>
<comment type="caution">
    <text evidence="6">The sequence shown here is derived from an EMBL/GenBank/DDBJ whole genome shotgun (WGS) entry which is preliminary data.</text>
</comment>
<feature type="domain" description="Cyclic nucleotide-binding" evidence="4">
    <location>
        <begin position="13"/>
        <end position="70"/>
    </location>
</feature>
<sequence length="216" mass="23130">MGRAEPVHPAPSDLLPCAQLRHHPRGSFICTPGRAGDRVFVLQSGRARVFLAGEGKELTLAFLEPGEIFSTHSRAWVEAVTDCCVQVADTRSFQARLLAEPQLTPVVIRVLARLLAGSIDIIENLAFRDVPARLAHYLLEQAAAIDPALPAGLRLPLALRSEDIARMLGTTRQTVSSLLTGLVRSGVLARDGRRALIILDPAALRRRAGAGGLSAG</sequence>
<dbReference type="CDD" id="cd00092">
    <property type="entry name" value="HTH_CRP"/>
    <property type="match status" value="1"/>
</dbReference>
<dbReference type="GO" id="GO:0003677">
    <property type="term" value="F:DNA binding"/>
    <property type="evidence" value="ECO:0007669"/>
    <property type="project" value="UniProtKB-KW"/>
</dbReference>
<dbReference type="SUPFAM" id="SSF51206">
    <property type="entry name" value="cAMP-binding domain-like"/>
    <property type="match status" value="1"/>
</dbReference>
<dbReference type="InterPro" id="IPR036390">
    <property type="entry name" value="WH_DNA-bd_sf"/>
</dbReference>
<dbReference type="InterPro" id="IPR014710">
    <property type="entry name" value="RmlC-like_jellyroll"/>
</dbReference>
<gene>
    <name evidence="6" type="ORF">C8261_06430</name>
</gene>
<evidence type="ECO:0000313" key="6">
    <source>
        <dbReference type="EMBL" id="PTD97027.1"/>
    </source>
</evidence>
<dbReference type="CDD" id="cd00038">
    <property type="entry name" value="CAP_ED"/>
    <property type="match status" value="1"/>
</dbReference>